<protein>
    <recommendedName>
        <fullName evidence="6">Serpin domain-containing protein</fullName>
    </recommendedName>
</protein>
<dbReference type="InterPro" id="IPR023796">
    <property type="entry name" value="Serpin_dom"/>
</dbReference>
<evidence type="ECO:0000259" key="6">
    <source>
        <dbReference type="SMART" id="SM00093"/>
    </source>
</evidence>
<proteinExistence type="inferred from homology"/>
<organism evidence="7 8">
    <name type="scientific">Macrosiphum euphorbiae</name>
    <name type="common">potato aphid</name>
    <dbReference type="NCBI Taxonomy" id="13131"/>
    <lineage>
        <taxon>Eukaryota</taxon>
        <taxon>Metazoa</taxon>
        <taxon>Ecdysozoa</taxon>
        <taxon>Arthropoda</taxon>
        <taxon>Hexapoda</taxon>
        <taxon>Insecta</taxon>
        <taxon>Pterygota</taxon>
        <taxon>Neoptera</taxon>
        <taxon>Paraneoptera</taxon>
        <taxon>Hemiptera</taxon>
        <taxon>Sternorrhyncha</taxon>
        <taxon>Aphidomorpha</taxon>
        <taxon>Aphidoidea</taxon>
        <taxon>Aphididae</taxon>
        <taxon>Macrosiphini</taxon>
        <taxon>Macrosiphum</taxon>
    </lineage>
</organism>
<feature type="coiled-coil region" evidence="5">
    <location>
        <begin position="65"/>
        <end position="92"/>
    </location>
</feature>
<comment type="similarity">
    <text evidence="1 4">Belongs to the serpin family.</text>
</comment>
<dbReference type="PANTHER" id="PTHR11461:SF211">
    <property type="entry name" value="GH10112P-RELATED"/>
    <property type="match status" value="1"/>
</dbReference>
<dbReference type="InterPro" id="IPR042178">
    <property type="entry name" value="Serpin_sf_1"/>
</dbReference>
<dbReference type="CDD" id="cd19601">
    <property type="entry name" value="serpin42Da-like"/>
    <property type="match status" value="1"/>
</dbReference>
<keyword evidence="3" id="KW-0722">Serine protease inhibitor</keyword>
<comment type="caution">
    <text evidence="7">The sequence shown here is derived from an EMBL/GenBank/DDBJ whole genome shotgun (WGS) entry which is preliminary data.</text>
</comment>
<evidence type="ECO:0000256" key="1">
    <source>
        <dbReference type="ARBA" id="ARBA00009500"/>
    </source>
</evidence>
<dbReference type="Gene3D" id="3.30.497.10">
    <property type="entry name" value="Antithrombin, subunit I, domain 2"/>
    <property type="match status" value="1"/>
</dbReference>
<dbReference type="Gene3D" id="2.30.39.10">
    <property type="entry name" value="Alpha-1-antitrypsin, domain 1"/>
    <property type="match status" value="1"/>
</dbReference>
<sequence length="374" mass="42777">MELSTNLAALHLANHDFSFSLYKEVAKTETGNIFFSPLSIHVIMFIASVGAVSKTFDEMVATIHLNETTYSLEAYRQLLEDLTSENDNLKLATGTFIDTAYNVKDTFVENCRKYLKSSSKKLNFKNDPEQQRQYLNNWVLNETNNKIKDVFPKDSINVDTALVLANAVHFKSAWAHQFTSGKDGIFYVTPSNEVAVKMMTREHGFQYYHDSLLQFTALELPYENRSFKMIILLPDAKDGLNALENNFSKINLHDISKNMTQHYIRVKLPSFKLEQSLQLKDTLSNMGCPTMFTRQANFSNIVEGGNLYASNAVHKAYIDVNEYGTEAAAVTRMEFIPRRARLYTDFIVDHPFMFFISTRNNTIIFVGRVTTIIH</sequence>
<dbReference type="InterPro" id="IPR036186">
    <property type="entry name" value="Serpin_sf"/>
</dbReference>
<evidence type="ECO:0000256" key="4">
    <source>
        <dbReference type="RuleBase" id="RU000411"/>
    </source>
</evidence>
<evidence type="ECO:0000256" key="5">
    <source>
        <dbReference type="SAM" id="Coils"/>
    </source>
</evidence>
<dbReference type="GO" id="GO:0004867">
    <property type="term" value="F:serine-type endopeptidase inhibitor activity"/>
    <property type="evidence" value="ECO:0007669"/>
    <property type="project" value="UniProtKB-KW"/>
</dbReference>
<keyword evidence="8" id="KW-1185">Reference proteome</keyword>
<dbReference type="PANTHER" id="PTHR11461">
    <property type="entry name" value="SERINE PROTEASE INHIBITOR, SERPIN"/>
    <property type="match status" value="1"/>
</dbReference>
<dbReference type="Pfam" id="PF00079">
    <property type="entry name" value="Serpin"/>
    <property type="match status" value="1"/>
</dbReference>
<dbReference type="GO" id="GO:0005615">
    <property type="term" value="C:extracellular space"/>
    <property type="evidence" value="ECO:0007669"/>
    <property type="project" value="InterPro"/>
</dbReference>
<evidence type="ECO:0000256" key="3">
    <source>
        <dbReference type="ARBA" id="ARBA00022900"/>
    </source>
</evidence>
<keyword evidence="2" id="KW-0646">Protease inhibitor</keyword>
<feature type="domain" description="Serpin" evidence="6">
    <location>
        <begin position="19"/>
        <end position="372"/>
    </location>
</feature>
<reference evidence="7 8" key="1">
    <citation type="submission" date="2023-01" db="EMBL/GenBank/DDBJ databases">
        <authorList>
            <person name="Whitehead M."/>
        </authorList>
    </citation>
    <scope>NUCLEOTIDE SEQUENCE [LARGE SCALE GENOMIC DNA]</scope>
</reference>
<dbReference type="AlphaFoldDB" id="A0AAV0XLX4"/>
<evidence type="ECO:0000256" key="2">
    <source>
        <dbReference type="ARBA" id="ARBA00022690"/>
    </source>
</evidence>
<keyword evidence="5" id="KW-0175">Coiled coil</keyword>
<dbReference type="InterPro" id="IPR023795">
    <property type="entry name" value="Serpin_CS"/>
</dbReference>
<dbReference type="InterPro" id="IPR042185">
    <property type="entry name" value="Serpin_sf_2"/>
</dbReference>
<dbReference type="EMBL" id="CARXXK010000005">
    <property type="protein sequence ID" value="CAI6369440.1"/>
    <property type="molecule type" value="Genomic_DNA"/>
</dbReference>
<dbReference type="SUPFAM" id="SSF56574">
    <property type="entry name" value="Serpins"/>
    <property type="match status" value="1"/>
</dbReference>
<dbReference type="PROSITE" id="PS00284">
    <property type="entry name" value="SERPIN"/>
    <property type="match status" value="1"/>
</dbReference>
<evidence type="ECO:0000313" key="8">
    <source>
        <dbReference type="Proteomes" id="UP001160148"/>
    </source>
</evidence>
<dbReference type="Proteomes" id="UP001160148">
    <property type="component" value="Unassembled WGS sequence"/>
</dbReference>
<gene>
    <name evidence="7" type="ORF">MEUPH1_LOCUS23678</name>
</gene>
<accession>A0AAV0XLX4</accession>
<dbReference type="SMART" id="SM00093">
    <property type="entry name" value="SERPIN"/>
    <property type="match status" value="1"/>
</dbReference>
<dbReference type="InterPro" id="IPR000215">
    <property type="entry name" value="Serpin_fam"/>
</dbReference>
<evidence type="ECO:0000313" key="7">
    <source>
        <dbReference type="EMBL" id="CAI6369440.1"/>
    </source>
</evidence>
<name>A0AAV0XLX4_9HEMI</name>